<name>A0AAP0NP25_9MAGN</name>
<evidence type="ECO:0000256" key="1">
    <source>
        <dbReference type="SAM" id="Phobius"/>
    </source>
</evidence>
<feature type="transmembrane region" description="Helical" evidence="1">
    <location>
        <begin position="194"/>
        <end position="215"/>
    </location>
</feature>
<reference evidence="2 3" key="1">
    <citation type="submission" date="2024-01" db="EMBL/GenBank/DDBJ databases">
        <title>Genome assemblies of Stephania.</title>
        <authorList>
            <person name="Yang L."/>
        </authorList>
    </citation>
    <scope>NUCLEOTIDE SEQUENCE [LARGE SCALE GENOMIC DNA]</scope>
    <source>
        <strain evidence="2">JXDWG</strain>
        <tissue evidence="2">Leaf</tissue>
    </source>
</reference>
<sequence>MIPCISRATKDRLFRQRVAAGDAAGATTVVAPRIAVARRCRESPPHVAAARRRCLIRRRRCLARRRCCLALLAPPPLELSLPAATPRPRHAAAVRRPRHYRFADAARSRAVRRSQPCRPLPFACWLACQPASSPPRNRLAQPRRRCLRPATAAPGVASPRRRCCSTAPLLVRVRCTAPELSPPSPSLVVSFPSISFSLFQLLSLSLFFLFSLSLIHF</sequence>
<dbReference type="EMBL" id="JBBNAG010000008">
    <property type="protein sequence ID" value="KAK9112705.1"/>
    <property type="molecule type" value="Genomic_DNA"/>
</dbReference>
<evidence type="ECO:0000313" key="3">
    <source>
        <dbReference type="Proteomes" id="UP001419268"/>
    </source>
</evidence>
<keyword evidence="3" id="KW-1185">Reference proteome</keyword>
<evidence type="ECO:0000313" key="2">
    <source>
        <dbReference type="EMBL" id="KAK9112705.1"/>
    </source>
</evidence>
<accession>A0AAP0NP25</accession>
<protein>
    <submittedName>
        <fullName evidence="2">Uncharacterized protein</fullName>
    </submittedName>
</protein>
<keyword evidence="1" id="KW-0472">Membrane</keyword>
<dbReference type="Proteomes" id="UP001419268">
    <property type="component" value="Unassembled WGS sequence"/>
</dbReference>
<proteinExistence type="predicted"/>
<dbReference type="AlphaFoldDB" id="A0AAP0NP25"/>
<keyword evidence="1" id="KW-1133">Transmembrane helix</keyword>
<gene>
    <name evidence="2" type="ORF">Scep_020224</name>
</gene>
<comment type="caution">
    <text evidence="2">The sequence shown here is derived from an EMBL/GenBank/DDBJ whole genome shotgun (WGS) entry which is preliminary data.</text>
</comment>
<organism evidence="2 3">
    <name type="scientific">Stephania cephalantha</name>
    <dbReference type="NCBI Taxonomy" id="152367"/>
    <lineage>
        <taxon>Eukaryota</taxon>
        <taxon>Viridiplantae</taxon>
        <taxon>Streptophyta</taxon>
        <taxon>Embryophyta</taxon>
        <taxon>Tracheophyta</taxon>
        <taxon>Spermatophyta</taxon>
        <taxon>Magnoliopsida</taxon>
        <taxon>Ranunculales</taxon>
        <taxon>Menispermaceae</taxon>
        <taxon>Menispermoideae</taxon>
        <taxon>Cissampelideae</taxon>
        <taxon>Stephania</taxon>
    </lineage>
</organism>
<keyword evidence="1" id="KW-0812">Transmembrane</keyword>